<reference evidence="1 2" key="1">
    <citation type="submission" date="2022-05" db="EMBL/GenBank/DDBJ databases">
        <authorList>
            <person name="Jo J.-H."/>
            <person name="Im W.-T."/>
        </authorList>
    </citation>
    <scope>NUCLEOTIDE SEQUENCE [LARGE SCALE GENOMIC DNA]</scope>
    <source>
        <strain evidence="1 2">NSE70-1</strain>
    </source>
</reference>
<evidence type="ECO:0000313" key="1">
    <source>
        <dbReference type="EMBL" id="MCL6698311.1"/>
    </source>
</evidence>
<accession>A0ABT0RU24</accession>
<keyword evidence="2" id="KW-1185">Reference proteome</keyword>
<gene>
    <name evidence="1" type="ORF">LZ496_05885</name>
</gene>
<sequence>MISRRSSYRGIATGILGATLLIGAYPAIAQTKDRAPVALKSSSKMTQDKANSESWTYAQPREVFGKYRTLIVDNTVVYTGADAQFDGIPAADRAKFASIVTNELRSELAKSFPNPPSPQADTLRLKVTLLGATKTKGGIATATRVTPMGFGLSALKSAVGKGGSFTGSVLFAVELYDARTNELLLAAVRRRHPDPLDVPATLGTEETVKAVAREFADGARERLQDLTGVQN</sequence>
<comment type="caution">
    <text evidence="1">The sequence shown here is derived from an EMBL/GenBank/DDBJ whole genome shotgun (WGS) entry which is preliminary data.</text>
</comment>
<organism evidence="1 2">
    <name type="scientific">Sphingomonas caseinilyticus</name>
    <dbReference type="NCBI Taxonomy" id="2908205"/>
    <lineage>
        <taxon>Bacteria</taxon>
        <taxon>Pseudomonadati</taxon>
        <taxon>Pseudomonadota</taxon>
        <taxon>Alphaproteobacteria</taxon>
        <taxon>Sphingomonadales</taxon>
        <taxon>Sphingomonadaceae</taxon>
        <taxon>Sphingomonas</taxon>
    </lineage>
</organism>
<dbReference type="Proteomes" id="UP001203410">
    <property type="component" value="Unassembled WGS sequence"/>
</dbReference>
<dbReference type="InterPro" id="IPR021747">
    <property type="entry name" value="DUF3313"/>
</dbReference>
<protein>
    <submittedName>
        <fullName evidence="1">DUF3313 domain-containing protein</fullName>
    </submittedName>
</protein>
<dbReference type="EMBL" id="JAMGBA010000001">
    <property type="protein sequence ID" value="MCL6698311.1"/>
    <property type="molecule type" value="Genomic_DNA"/>
</dbReference>
<dbReference type="Pfam" id="PF11769">
    <property type="entry name" value="DUF3313"/>
    <property type="match status" value="1"/>
</dbReference>
<dbReference type="RefSeq" id="WP_249903655.1">
    <property type="nucleotide sequence ID" value="NZ_JAMGBA010000001.1"/>
</dbReference>
<name>A0ABT0RU24_9SPHN</name>
<proteinExistence type="predicted"/>
<evidence type="ECO:0000313" key="2">
    <source>
        <dbReference type="Proteomes" id="UP001203410"/>
    </source>
</evidence>